<protein>
    <submittedName>
        <fullName evidence="1">Ribonuclease Z</fullName>
        <ecNumber evidence="1">3.1.26.11</ecNumber>
    </submittedName>
</protein>
<keyword evidence="2" id="KW-1185">Reference proteome</keyword>
<sequence length="313" mass="34634">MLEFCTLGTGGTLPIPERALSSLYVRVNGRSLLIDCGEGTQVGIRRLGWGFRCLDGMLLTHYHGDHCTGIAGLLLSLEKAGKDEPFHIWGPRGLKRVVEGLCVIVPQLSFPVMLHELPAEGGDVEMIGLKIRAFPVDHGGIPCFGYRMVLDRGAVFDPEKAKALNVPMKDWKRLQQGETVHVGLKRILPGDVTGAPRKGITLVFSTDTRPCETLEKNCADADLLILEGMYGTEDKMPQALKNHHMLFREAAEIARKTTPGGLLLTHFSTSLEDPEEYLPETRTIFERTWAAKDGETVVMRYPEGKEKAWISLS</sequence>
<evidence type="ECO:0000313" key="1">
    <source>
        <dbReference type="EMBL" id="QUC67594.1"/>
    </source>
</evidence>
<proteinExistence type="predicted"/>
<accession>A0AC61N7T4</accession>
<reference evidence="1" key="1">
    <citation type="submission" date="2021-01" db="EMBL/GenBank/DDBJ databases">
        <title>Complete genome sequence of Clostridiales bacterium R-7.</title>
        <authorList>
            <person name="Mahoney-Kurpe S.C."/>
            <person name="Palevich N."/>
            <person name="Koike S."/>
            <person name="Moon C.D."/>
            <person name="Attwood G.T."/>
        </authorList>
    </citation>
    <scope>NUCLEOTIDE SEQUENCE</scope>
    <source>
        <strain evidence="1">R-7</strain>
    </source>
</reference>
<dbReference type="Proteomes" id="UP000682782">
    <property type="component" value="Chromosome"/>
</dbReference>
<name>A0AC61N7T4_9FIRM</name>
<organism evidence="1 2">
    <name type="scientific">Aristaeella hokkaidonensis</name>
    <dbReference type="NCBI Taxonomy" id="3046382"/>
    <lineage>
        <taxon>Bacteria</taxon>
        <taxon>Bacillati</taxon>
        <taxon>Bacillota</taxon>
        <taxon>Clostridia</taxon>
        <taxon>Eubacteriales</taxon>
        <taxon>Aristaeellaceae</taxon>
        <taxon>Aristaeella</taxon>
    </lineage>
</organism>
<keyword evidence="1" id="KW-0378">Hydrolase</keyword>
<gene>
    <name evidence="1" type="ORF">JYE49_02520</name>
</gene>
<evidence type="ECO:0000313" key="2">
    <source>
        <dbReference type="Proteomes" id="UP000682782"/>
    </source>
</evidence>
<dbReference type="EMBL" id="CP068393">
    <property type="protein sequence ID" value="QUC67594.1"/>
    <property type="molecule type" value="Genomic_DNA"/>
</dbReference>
<dbReference type="EC" id="3.1.26.11" evidence="1"/>